<dbReference type="VEuPathDB" id="CryptoDB:Cvel_8307"/>
<gene>
    <name evidence="2" type="ORF">Cvel_8307</name>
</gene>
<feature type="compositionally biased region" description="Low complexity" evidence="1">
    <location>
        <begin position="100"/>
        <end position="112"/>
    </location>
</feature>
<evidence type="ECO:0000256" key="1">
    <source>
        <dbReference type="SAM" id="MobiDB-lite"/>
    </source>
</evidence>
<feature type="region of interest" description="Disordered" evidence="1">
    <location>
        <begin position="417"/>
        <end position="455"/>
    </location>
</feature>
<protein>
    <submittedName>
        <fullName evidence="2">Uncharacterized protein</fullName>
    </submittedName>
</protein>
<feature type="region of interest" description="Disordered" evidence="1">
    <location>
        <begin position="79"/>
        <end position="121"/>
    </location>
</feature>
<sequence length="455" mass="49125">MFLLKLGAFSCGDAYTSAAFTPFSIRSLIQYLRRADCHTDTVQEDGPLPVAAPALGATEAAAPAAAAVARATASALTASSSESAPFPPLPPSNPLIDGLAQTSPSAPSSQASVPRMTAAQSSALTDQTVRLEVGPQGQLVATNFLVNYLHRGKNFDEFSAYEVAMWYRVVHMANKFLLFDSDFLEDGDGQTDMQRLGGPPGQTFSLEVNPSEDGGDSEMGDSEEQQQPPEDASSKAPSMTDGSSEAEDSISNSNSTLESHSKSDTDSSCSFGSPAFACSDRSSLFRLPRNFGLTSDSQARQPCSTKSVRIPLAFSHFQSPHPLYQTDLLVCDGQRRIPNPFGMFLPNLETAPEEYAQYVLTLFRPWRQLSDLKESDEIWESAYKRGDALSEEAGGPSADTCTYIQKFNANSLHLATEMKKQDLKQQRRDESMADHEPESDSEAADGAADSHGRKV</sequence>
<name>A0A0G4HSJ8_9ALVE</name>
<feature type="region of interest" description="Disordered" evidence="1">
    <location>
        <begin position="189"/>
        <end position="268"/>
    </location>
</feature>
<feature type="compositionally biased region" description="Polar residues" evidence="1">
    <location>
        <begin position="235"/>
        <end position="258"/>
    </location>
</feature>
<dbReference type="EMBL" id="CDMZ01003725">
    <property type="protein sequence ID" value="CEM47369.1"/>
    <property type="molecule type" value="Genomic_DNA"/>
</dbReference>
<reference evidence="2" key="1">
    <citation type="submission" date="2014-11" db="EMBL/GenBank/DDBJ databases">
        <authorList>
            <person name="Otto D Thomas"/>
            <person name="Naeem Raeece"/>
        </authorList>
    </citation>
    <scope>NUCLEOTIDE SEQUENCE</scope>
</reference>
<feature type="compositionally biased region" description="Acidic residues" evidence="1">
    <location>
        <begin position="213"/>
        <end position="224"/>
    </location>
</feature>
<organism evidence="2">
    <name type="scientific">Chromera velia CCMP2878</name>
    <dbReference type="NCBI Taxonomy" id="1169474"/>
    <lineage>
        <taxon>Eukaryota</taxon>
        <taxon>Sar</taxon>
        <taxon>Alveolata</taxon>
        <taxon>Colpodellida</taxon>
        <taxon>Chromeraceae</taxon>
        <taxon>Chromera</taxon>
    </lineage>
</organism>
<feature type="compositionally biased region" description="Basic and acidic residues" evidence="1">
    <location>
        <begin position="417"/>
        <end position="438"/>
    </location>
</feature>
<dbReference type="AlphaFoldDB" id="A0A0G4HSJ8"/>
<accession>A0A0G4HSJ8</accession>
<proteinExistence type="predicted"/>
<evidence type="ECO:0000313" key="2">
    <source>
        <dbReference type="EMBL" id="CEM47369.1"/>
    </source>
</evidence>